<reference evidence="7 8" key="1">
    <citation type="submission" date="2018-09" db="EMBL/GenBank/DDBJ databases">
        <title>Mesorhizobium carmichaelinearum sp. nov. isolated from Carmichaelinea spp. root nodules in New Zealand.</title>
        <authorList>
            <person name="De Meyer S.E."/>
        </authorList>
    </citation>
    <scope>NUCLEOTIDE SEQUENCE [LARGE SCALE GENOMIC DNA]</scope>
    <source>
        <strain evidence="7 8">LMG 28313</strain>
    </source>
</reference>
<dbReference type="SUPFAM" id="SSF47598">
    <property type="entry name" value="Ribbon-helix-helix"/>
    <property type="match status" value="1"/>
</dbReference>
<keyword evidence="8" id="KW-1185">Reference proteome</keyword>
<dbReference type="PANTHER" id="PTHR35401:SF1">
    <property type="entry name" value="CYTOPLASMIC PROTEIN"/>
    <property type="match status" value="1"/>
</dbReference>
<evidence type="ECO:0000256" key="1">
    <source>
        <dbReference type="ARBA" id="ARBA00022491"/>
    </source>
</evidence>
<dbReference type="AlphaFoldDB" id="A0A6M7TJG1"/>
<dbReference type="GO" id="GO:0006355">
    <property type="term" value="P:regulation of DNA-templated transcription"/>
    <property type="evidence" value="ECO:0007669"/>
    <property type="project" value="InterPro"/>
</dbReference>
<keyword evidence="1" id="KW-0678">Repressor</keyword>
<evidence type="ECO:0000256" key="6">
    <source>
        <dbReference type="ARBA" id="ARBA00049988"/>
    </source>
</evidence>
<evidence type="ECO:0000313" key="7">
    <source>
        <dbReference type="EMBL" id="RJT36565.1"/>
    </source>
</evidence>
<dbReference type="PANTHER" id="PTHR35401">
    <property type="entry name" value="COPG FAMILY HELIX-TURN-HELIX PROTEIN-RELATED-RELATED"/>
    <property type="match status" value="1"/>
</dbReference>
<dbReference type="Gene3D" id="1.20.5.780">
    <property type="entry name" value="Single helix bin"/>
    <property type="match status" value="1"/>
</dbReference>
<dbReference type="GO" id="GO:0003677">
    <property type="term" value="F:DNA binding"/>
    <property type="evidence" value="ECO:0007669"/>
    <property type="project" value="UniProtKB-KW"/>
</dbReference>
<keyword evidence="4" id="KW-0238">DNA-binding</keyword>
<dbReference type="InterPro" id="IPR014795">
    <property type="entry name" value="TacA_1-like"/>
</dbReference>
<comment type="caution">
    <text evidence="7">The sequence shown here is derived from an EMBL/GenBank/DDBJ whole genome shotgun (WGS) entry which is preliminary data.</text>
</comment>
<name>A0A6M7TJG1_9HYPH</name>
<keyword evidence="3" id="KW-0805">Transcription regulation</keyword>
<dbReference type="InterPro" id="IPR010985">
    <property type="entry name" value="Ribbon_hlx_hlx"/>
</dbReference>
<evidence type="ECO:0000256" key="5">
    <source>
        <dbReference type="ARBA" id="ARBA00023163"/>
    </source>
</evidence>
<evidence type="ECO:0000256" key="3">
    <source>
        <dbReference type="ARBA" id="ARBA00023015"/>
    </source>
</evidence>
<evidence type="ECO:0000256" key="2">
    <source>
        <dbReference type="ARBA" id="ARBA00022649"/>
    </source>
</evidence>
<protein>
    <submittedName>
        <fullName evidence="7">DUF1778 domain-containing protein</fullName>
    </submittedName>
</protein>
<proteinExistence type="inferred from homology"/>
<dbReference type="RefSeq" id="WP_064983733.1">
    <property type="nucleotide sequence ID" value="NZ_CP033507.1"/>
</dbReference>
<dbReference type="Pfam" id="PF08681">
    <property type="entry name" value="TacA1"/>
    <property type="match status" value="1"/>
</dbReference>
<keyword evidence="2" id="KW-1277">Toxin-antitoxin system</keyword>
<evidence type="ECO:0000256" key="4">
    <source>
        <dbReference type="ARBA" id="ARBA00023125"/>
    </source>
</evidence>
<organism evidence="7 8">
    <name type="scientific">Mesorhizobium jarvisii</name>
    <dbReference type="NCBI Taxonomy" id="1777867"/>
    <lineage>
        <taxon>Bacteria</taxon>
        <taxon>Pseudomonadati</taxon>
        <taxon>Pseudomonadota</taxon>
        <taxon>Alphaproteobacteria</taxon>
        <taxon>Hyphomicrobiales</taxon>
        <taxon>Phyllobacteriaceae</taxon>
        <taxon>Mesorhizobium</taxon>
    </lineage>
</organism>
<comment type="similarity">
    <text evidence="6">Belongs to the TacA antitoxin family.</text>
</comment>
<dbReference type="EMBL" id="QZXA01000002">
    <property type="protein sequence ID" value="RJT36565.1"/>
    <property type="molecule type" value="Genomic_DNA"/>
</dbReference>
<keyword evidence="5" id="KW-0804">Transcription</keyword>
<evidence type="ECO:0000313" key="8">
    <source>
        <dbReference type="Proteomes" id="UP000275530"/>
    </source>
</evidence>
<gene>
    <name evidence="7" type="ORF">D3242_04205</name>
</gene>
<accession>A0A6M7TJG1</accession>
<dbReference type="Proteomes" id="UP000275530">
    <property type="component" value="Unassembled WGS sequence"/>
</dbReference>
<sequence length="93" mass="10709">MTKAAPENHAKPVNLRIREDMRILIDRAAKIRGKTRSDFMIDAAYRSAEETLLDQTLIKVDPESYRHYLDILDKPPSGEGFARLMNAPKPWQD</sequence>